<evidence type="ECO:0000256" key="1">
    <source>
        <dbReference type="SAM" id="Phobius"/>
    </source>
</evidence>
<evidence type="ECO:0000313" key="3">
    <source>
        <dbReference type="Proteomes" id="UP001059349"/>
    </source>
</evidence>
<keyword evidence="1" id="KW-0812">Transmembrane</keyword>
<feature type="transmembrane region" description="Helical" evidence="1">
    <location>
        <begin position="86"/>
        <end position="107"/>
    </location>
</feature>
<sequence>MLSKHANVKVSVLFLLSKWKEFYGVSSQRDLDRQFSLNGFENERYLRLEKQNENFDLKYSEKKNDKINFSFRRKLYKSKFYISDSYFQLLKTNKVFVEIFIAIVVLFNETKKKKNIKKYVLWN</sequence>
<dbReference type="RefSeq" id="WP_254735431.1">
    <property type="nucleotide sequence ID" value="NZ_CP101127.1"/>
</dbReference>
<gene>
    <name evidence="2" type="ORF">NMG93_00955</name>
</gene>
<organism evidence="2 3">
    <name type="scientific">Metamycoplasma hyosynoviae</name>
    <dbReference type="NCBI Taxonomy" id="29559"/>
    <lineage>
        <taxon>Bacteria</taxon>
        <taxon>Bacillati</taxon>
        <taxon>Mycoplasmatota</taxon>
        <taxon>Mycoplasmoidales</taxon>
        <taxon>Metamycoplasmataceae</taxon>
        <taxon>Metamycoplasma</taxon>
    </lineage>
</organism>
<dbReference type="GeneID" id="75105038"/>
<dbReference type="AlphaFoldDB" id="A0A9Q9F367"/>
<proteinExistence type="predicted"/>
<dbReference type="Proteomes" id="UP001059349">
    <property type="component" value="Chromosome"/>
</dbReference>
<name>A0A9Q9F367_9BACT</name>
<keyword evidence="1" id="KW-1133">Transmembrane helix</keyword>
<keyword evidence="1" id="KW-0472">Membrane</keyword>
<accession>A0A9Q9F367</accession>
<reference evidence="2" key="1">
    <citation type="submission" date="2022-07" db="EMBL/GenBank/DDBJ databases">
        <title>Complete genome of Mycoplasma hyosynoviae B1.</title>
        <authorList>
            <person name="Spergser J."/>
        </authorList>
    </citation>
    <scope>NUCLEOTIDE SEQUENCE</scope>
    <source>
        <strain evidence="2">B1</strain>
    </source>
</reference>
<evidence type="ECO:0000313" key="2">
    <source>
        <dbReference type="EMBL" id="UTO26124.1"/>
    </source>
</evidence>
<protein>
    <submittedName>
        <fullName evidence="2">Uncharacterized protein</fullName>
    </submittedName>
</protein>
<dbReference type="NCBIfam" id="NF046008">
    <property type="entry name" value="ICE_MAGa4850"/>
    <property type="match status" value="1"/>
</dbReference>
<dbReference type="EMBL" id="CP101127">
    <property type="protein sequence ID" value="UTO26124.1"/>
    <property type="molecule type" value="Genomic_DNA"/>
</dbReference>